<name>A0AAW2VVG9_9LAMI</name>
<protein>
    <recommendedName>
        <fullName evidence="2">Secreted protein</fullName>
    </recommendedName>
</protein>
<accession>A0AAW2VVG9</accession>
<reference evidence="1" key="1">
    <citation type="submission" date="2020-06" db="EMBL/GenBank/DDBJ databases">
        <authorList>
            <person name="Li T."/>
            <person name="Hu X."/>
            <person name="Zhang T."/>
            <person name="Song X."/>
            <person name="Zhang H."/>
            <person name="Dai N."/>
            <person name="Sheng W."/>
            <person name="Hou X."/>
            <person name="Wei L."/>
        </authorList>
    </citation>
    <scope>NUCLEOTIDE SEQUENCE</scope>
    <source>
        <strain evidence="1">KEN1</strain>
        <tissue evidence="1">Leaf</tissue>
    </source>
</reference>
<dbReference type="AlphaFoldDB" id="A0AAW2VVG9"/>
<reference evidence="1" key="2">
    <citation type="journal article" date="2024" name="Plant">
        <title>Genomic evolution and insights into agronomic trait innovations of Sesamum species.</title>
        <authorList>
            <person name="Miao H."/>
            <person name="Wang L."/>
            <person name="Qu L."/>
            <person name="Liu H."/>
            <person name="Sun Y."/>
            <person name="Le M."/>
            <person name="Wang Q."/>
            <person name="Wei S."/>
            <person name="Zheng Y."/>
            <person name="Lin W."/>
            <person name="Duan Y."/>
            <person name="Cao H."/>
            <person name="Xiong S."/>
            <person name="Wang X."/>
            <person name="Wei L."/>
            <person name="Li C."/>
            <person name="Ma Q."/>
            <person name="Ju M."/>
            <person name="Zhao R."/>
            <person name="Li G."/>
            <person name="Mu C."/>
            <person name="Tian Q."/>
            <person name="Mei H."/>
            <person name="Zhang T."/>
            <person name="Gao T."/>
            <person name="Zhang H."/>
        </authorList>
    </citation>
    <scope>NUCLEOTIDE SEQUENCE</scope>
    <source>
        <strain evidence="1">KEN1</strain>
    </source>
</reference>
<evidence type="ECO:0008006" key="2">
    <source>
        <dbReference type="Google" id="ProtNLM"/>
    </source>
</evidence>
<comment type="caution">
    <text evidence="1">The sequence shown here is derived from an EMBL/GenBank/DDBJ whole genome shotgun (WGS) entry which is preliminary data.</text>
</comment>
<gene>
    <name evidence="1" type="ORF">Slati_2677600</name>
</gene>
<dbReference type="EMBL" id="JACGWN010000009">
    <property type="protein sequence ID" value="KAL0433433.1"/>
    <property type="molecule type" value="Genomic_DNA"/>
</dbReference>
<organism evidence="1">
    <name type="scientific">Sesamum latifolium</name>
    <dbReference type="NCBI Taxonomy" id="2727402"/>
    <lineage>
        <taxon>Eukaryota</taxon>
        <taxon>Viridiplantae</taxon>
        <taxon>Streptophyta</taxon>
        <taxon>Embryophyta</taxon>
        <taxon>Tracheophyta</taxon>
        <taxon>Spermatophyta</taxon>
        <taxon>Magnoliopsida</taxon>
        <taxon>eudicotyledons</taxon>
        <taxon>Gunneridae</taxon>
        <taxon>Pentapetalae</taxon>
        <taxon>asterids</taxon>
        <taxon>lamiids</taxon>
        <taxon>Lamiales</taxon>
        <taxon>Pedaliaceae</taxon>
        <taxon>Sesamum</taxon>
    </lineage>
</organism>
<proteinExistence type="predicted"/>
<sequence>MKCILISLPSRSAIALLESPAMILTLVSSGVLSHPIFTELSKLNSTSLMKFYRSSSKVVAVIFNAATHSSINFLGLEHGPCPRCMFWHSPRISPWIFFEFGCHERWSSVGMKILTFSHWMILWRIIGTFTSLRRWVVLE</sequence>
<evidence type="ECO:0000313" key="1">
    <source>
        <dbReference type="EMBL" id="KAL0433433.1"/>
    </source>
</evidence>